<protein>
    <submittedName>
        <fullName evidence="7">Leucyl aminopeptidase</fullName>
    </submittedName>
</protein>
<name>A0A2C9CP50_9RHOB</name>
<evidence type="ECO:0000256" key="5">
    <source>
        <dbReference type="ARBA" id="ARBA00023211"/>
    </source>
</evidence>
<proteinExistence type="inferred from homology"/>
<keyword evidence="5" id="KW-0464">Manganese</keyword>
<reference evidence="8" key="1">
    <citation type="submission" date="2017-09" db="EMBL/GenBank/DDBJ databases">
        <authorList>
            <person name="Varghese N."/>
            <person name="Submissions S."/>
        </authorList>
    </citation>
    <scope>NUCLEOTIDE SEQUENCE [LARGE SCALE GENOMIC DNA]</scope>
    <source>
        <strain evidence="8">C7</strain>
    </source>
</reference>
<accession>A0A2C9CP50</accession>
<dbReference type="CDD" id="cd00433">
    <property type="entry name" value="Peptidase_M17"/>
    <property type="match status" value="1"/>
</dbReference>
<dbReference type="InterPro" id="IPR048816">
    <property type="entry name" value="Peptidase_M17_N_1"/>
</dbReference>
<dbReference type="GO" id="GO:0006508">
    <property type="term" value="P:proteolysis"/>
    <property type="evidence" value="ECO:0007669"/>
    <property type="project" value="UniProtKB-KW"/>
</dbReference>
<dbReference type="Proteomes" id="UP000220034">
    <property type="component" value="Unassembled WGS sequence"/>
</dbReference>
<keyword evidence="4" id="KW-0378">Hydrolase</keyword>
<evidence type="ECO:0000256" key="3">
    <source>
        <dbReference type="ARBA" id="ARBA00022670"/>
    </source>
</evidence>
<dbReference type="PROSITE" id="PS00631">
    <property type="entry name" value="CYTOSOL_AP"/>
    <property type="match status" value="1"/>
</dbReference>
<keyword evidence="8" id="KW-1185">Reference proteome</keyword>
<dbReference type="EMBL" id="OCTN01000001">
    <property type="protein sequence ID" value="SOH93012.1"/>
    <property type="molecule type" value="Genomic_DNA"/>
</dbReference>
<dbReference type="InterPro" id="IPR043472">
    <property type="entry name" value="Macro_dom-like"/>
</dbReference>
<feature type="domain" description="Cytosol aminopeptidase" evidence="6">
    <location>
        <begin position="307"/>
        <end position="314"/>
    </location>
</feature>
<dbReference type="InterPro" id="IPR000819">
    <property type="entry name" value="Peptidase_M17_C"/>
</dbReference>
<dbReference type="PRINTS" id="PR00481">
    <property type="entry name" value="LAMNOPPTDASE"/>
</dbReference>
<evidence type="ECO:0000256" key="1">
    <source>
        <dbReference type="ARBA" id="ARBA00009528"/>
    </source>
</evidence>
<dbReference type="GO" id="GO:0005737">
    <property type="term" value="C:cytoplasm"/>
    <property type="evidence" value="ECO:0007669"/>
    <property type="project" value="InterPro"/>
</dbReference>
<dbReference type="InterPro" id="IPR011356">
    <property type="entry name" value="Leucine_aapep/pepB"/>
</dbReference>
<gene>
    <name evidence="7" type="ORF">SAMN06273572_101866</name>
</gene>
<comment type="similarity">
    <text evidence="1">Belongs to the peptidase M17 family.</text>
</comment>
<dbReference type="Gene3D" id="3.40.630.10">
    <property type="entry name" value="Zn peptidases"/>
    <property type="match status" value="1"/>
</dbReference>
<organism evidence="7 8">
    <name type="scientific">Pontivivens marinum</name>
    <dbReference type="NCBI Taxonomy" id="1690039"/>
    <lineage>
        <taxon>Bacteria</taxon>
        <taxon>Pseudomonadati</taxon>
        <taxon>Pseudomonadota</taxon>
        <taxon>Alphaproteobacteria</taxon>
        <taxon>Rhodobacterales</taxon>
        <taxon>Paracoccaceae</taxon>
        <taxon>Pontivivens</taxon>
    </lineage>
</organism>
<dbReference type="RefSeq" id="WP_097928552.1">
    <property type="nucleotide sequence ID" value="NZ_OCTN01000001.1"/>
</dbReference>
<evidence type="ECO:0000256" key="2">
    <source>
        <dbReference type="ARBA" id="ARBA00022438"/>
    </source>
</evidence>
<dbReference type="Gene3D" id="3.40.220.10">
    <property type="entry name" value="Leucine Aminopeptidase, subunit E, domain 1"/>
    <property type="match status" value="1"/>
</dbReference>
<evidence type="ECO:0000313" key="7">
    <source>
        <dbReference type="EMBL" id="SOH93012.1"/>
    </source>
</evidence>
<dbReference type="GO" id="GO:0070006">
    <property type="term" value="F:metalloaminopeptidase activity"/>
    <property type="evidence" value="ECO:0007669"/>
    <property type="project" value="InterPro"/>
</dbReference>
<dbReference type="SUPFAM" id="SSF53187">
    <property type="entry name" value="Zn-dependent exopeptidases"/>
    <property type="match status" value="1"/>
</dbReference>
<dbReference type="GO" id="GO:0030145">
    <property type="term" value="F:manganese ion binding"/>
    <property type="evidence" value="ECO:0007669"/>
    <property type="project" value="InterPro"/>
</dbReference>
<sequence length="459" mass="48802">MTLKFATDSSTAIDLHVVAKGATDSVPLTKQQRNWVNATTFTGALGTHCLIPDEDGQITAALVGWGTGSARARGRMLFAQYATQLPVGTYRIANTPEDFDADEQALGWLLSGYKFDRYVKPKSQGAALICPDGCDAARLEIIAHGATLAQRLIDTPASDMNPDDLEAAIRALADTHGADFAVTKGDALLDANFPMIHAVGRAAAVAPRLLDLRWGDEDAPKVTLVGKGVCFDTGGLNLKPGASMGLMKKDMGGSANTIGLAHMIMALNLPVRLRLLVPAVENSVSGNSFRPGDILHSRKGLTVEINNTDAEGRLVLADALALADEEKPDLLLCMATLTGAARVALGPDLPPYFTDDPALAAMIDCAAIQAHDPLWRMPFWEPYEPMIEPGIADLDNAPAGGMAGAITAALFLRRFVENAGSFAHFDIFGWTPVAKPARPKGGANQGIRALLNVIERRYQ</sequence>
<evidence type="ECO:0000313" key="8">
    <source>
        <dbReference type="Proteomes" id="UP000220034"/>
    </source>
</evidence>
<evidence type="ECO:0000259" key="6">
    <source>
        <dbReference type="PROSITE" id="PS00631"/>
    </source>
</evidence>
<dbReference type="AlphaFoldDB" id="A0A2C9CP50"/>
<keyword evidence="2 7" id="KW-0031">Aminopeptidase</keyword>
<evidence type="ECO:0000256" key="4">
    <source>
        <dbReference type="ARBA" id="ARBA00022801"/>
    </source>
</evidence>
<keyword evidence="3" id="KW-0645">Protease</keyword>
<dbReference type="Pfam" id="PF21337">
    <property type="entry name" value="Peptidase_M17_N_1"/>
    <property type="match status" value="1"/>
</dbReference>
<dbReference type="PANTHER" id="PTHR11963">
    <property type="entry name" value="LEUCINE AMINOPEPTIDASE-RELATED"/>
    <property type="match status" value="1"/>
</dbReference>
<dbReference type="PANTHER" id="PTHR11963:SF20">
    <property type="entry name" value="PEPTIDASE B"/>
    <property type="match status" value="1"/>
</dbReference>
<dbReference type="Pfam" id="PF00883">
    <property type="entry name" value="Peptidase_M17"/>
    <property type="match status" value="1"/>
</dbReference>
<dbReference type="OrthoDB" id="9809354at2"/>